<organism evidence="1 2">
    <name type="scientific">Xylanibacter ruminicola</name>
    <name type="common">Prevotella ruminicola</name>
    <dbReference type="NCBI Taxonomy" id="839"/>
    <lineage>
        <taxon>Bacteria</taxon>
        <taxon>Pseudomonadati</taxon>
        <taxon>Bacteroidota</taxon>
        <taxon>Bacteroidia</taxon>
        <taxon>Bacteroidales</taxon>
        <taxon>Prevotellaceae</taxon>
        <taxon>Xylanibacter</taxon>
    </lineage>
</organism>
<accession>A0A1M7D0E7</accession>
<name>A0A1M7D0E7_XYLRU</name>
<dbReference type="Proteomes" id="UP000184280">
    <property type="component" value="Unassembled WGS sequence"/>
</dbReference>
<evidence type="ECO:0000313" key="2">
    <source>
        <dbReference type="Proteomes" id="UP000184280"/>
    </source>
</evidence>
<gene>
    <name evidence="1" type="ORF">SAMN04488494_0586</name>
</gene>
<sequence length="140" mass="15983">MDNKKIGISIKGKAIELPCDQIQLDLAKGNDKGAINVVNKNGEVTMSFSSKEDVEPFAEWFKETMSKFKKERKTLLWAVTHGYVVTIMMYSEETGDYEMPIHTPKLLKEVFHCVPFVPELNIYTKDGDPCFIHKGRIVKL</sequence>
<dbReference type="RefSeq" id="WP_073042626.1">
    <property type="nucleotide sequence ID" value="NZ_FRCJ01000001.1"/>
</dbReference>
<evidence type="ECO:0000313" key="1">
    <source>
        <dbReference type="EMBL" id="SHL72981.1"/>
    </source>
</evidence>
<protein>
    <submittedName>
        <fullName evidence="1">Uncharacterized protein</fullName>
    </submittedName>
</protein>
<dbReference type="EMBL" id="FRCJ01000001">
    <property type="protein sequence ID" value="SHL72981.1"/>
    <property type="molecule type" value="Genomic_DNA"/>
</dbReference>
<dbReference type="AlphaFoldDB" id="A0A1M7D0E7"/>
<reference evidence="1 2" key="1">
    <citation type="submission" date="2016-11" db="EMBL/GenBank/DDBJ databases">
        <authorList>
            <person name="Jaros S."/>
            <person name="Januszkiewicz K."/>
            <person name="Wedrychowicz H."/>
        </authorList>
    </citation>
    <scope>NUCLEOTIDE SEQUENCE [LARGE SCALE GENOMIC DNA]</scope>
    <source>
        <strain evidence="1 2">BPI-34</strain>
    </source>
</reference>
<proteinExistence type="predicted"/>